<dbReference type="RefSeq" id="WP_307502736.1">
    <property type="nucleotide sequence ID" value="NZ_BAAACE010000029.1"/>
</dbReference>
<keyword evidence="3" id="KW-1185">Reference proteome</keyword>
<dbReference type="Proteomes" id="UP001232584">
    <property type="component" value="Unassembled WGS sequence"/>
</dbReference>
<evidence type="ECO:0000313" key="2">
    <source>
        <dbReference type="EMBL" id="MDQ0555475.1"/>
    </source>
</evidence>
<feature type="coiled-coil region" evidence="1">
    <location>
        <begin position="331"/>
        <end position="401"/>
    </location>
</feature>
<evidence type="ECO:0000313" key="3">
    <source>
        <dbReference type="Proteomes" id="UP001232584"/>
    </source>
</evidence>
<keyword evidence="1" id="KW-0175">Coiled coil</keyword>
<sequence length="404" mass="46855">MNLLIEGKEKGIVKETGLTKKITINGHTEIYPVYKVNIDYLYFNDQNDRIATWISQYKADNNISQLDITDRESYNNIIHEFINQSNPKAINQTQANIEMVDQREPGVILADGRVIDGNRRFTCLRNLSEKNARFNYFETVILEASLENNAKEIKMLELIIQHGEESRVDYNPIDRLVGVYNDLIENKLLTPKEYADSINKSETEVNKQIELSKLLVEFLEIINAPKQFYIARDMDLYGPLVELYGILNKIKDEEKREDAKNAVFINFLVQPHTDMTRFIRRVKTVASSSYLDDYLEKQIEIAEQVIEELPPVGKMNNKVIKEKFRSNEKVKESLKRSLEKAEGKAKSTESRNRPLQILCKIGDKLETIDTNIFMKLKEEELSEIISKIDNLSELLEQIRKDANV</sequence>
<reference evidence="2 3" key="1">
    <citation type="submission" date="2023-07" db="EMBL/GenBank/DDBJ databases">
        <title>Genomic Encyclopedia of Type Strains, Phase IV (KMG-IV): sequencing the most valuable type-strain genomes for metagenomic binning, comparative biology and taxonomic classification.</title>
        <authorList>
            <person name="Goeker M."/>
        </authorList>
    </citation>
    <scope>NUCLEOTIDE SEQUENCE [LARGE SCALE GENOMIC DNA]</scope>
    <source>
        <strain evidence="2 3">DSM 15049</strain>
    </source>
</reference>
<accession>A0ABU0MX40</accession>
<evidence type="ECO:0000256" key="1">
    <source>
        <dbReference type="SAM" id="Coils"/>
    </source>
</evidence>
<dbReference type="EMBL" id="JAUSWG010000002">
    <property type="protein sequence ID" value="MDQ0555475.1"/>
    <property type="molecule type" value="Genomic_DNA"/>
</dbReference>
<gene>
    <name evidence="2" type="ORF">QOZ92_000588</name>
</gene>
<protein>
    <submittedName>
        <fullName evidence="2">ParB-like chromosome segregation protein Spo0J</fullName>
    </submittedName>
</protein>
<name>A0ABU0MX40_9FIRM</name>
<comment type="caution">
    <text evidence="2">The sequence shown here is derived from an EMBL/GenBank/DDBJ whole genome shotgun (WGS) entry which is preliminary data.</text>
</comment>
<proteinExistence type="predicted"/>
<organism evidence="2 3">
    <name type="scientific">Paraclostridium ghonii</name>
    <dbReference type="NCBI Taxonomy" id="29358"/>
    <lineage>
        <taxon>Bacteria</taxon>
        <taxon>Bacillati</taxon>
        <taxon>Bacillota</taxon>
        <taxon>Clostridia</taxon>
        <taxon>Peptostreptococcales</taxon>
        <taxon>Peptostreptococcaceae</taxon>
        <taxon>Paraclostridium</taxon>
    </lineage>
</organism>